<organism evidence="2">
    <name type="scientific">Deinococcus sp. VB142</name>
    <dbReference type="NCBI Taxonomy" id="3112952"/>
    <lineage>
        <taxon>Bacteria</taxon>
        <taxon>Thermotogati</taxon>
        <taxon>Deinococcota</taxon>
        <taxon>Deinococci</taxon>
        <taxon>Deinococcales</taxon>
        <taxon>Deinococcaceae</taxon>
        <taxon>Deinococcus</taxon>
    </lineage>
</organism>
<dbReference type="AlphaFoldDB" id="A0AAU6Q131"/>
<dbReference type="Pfam" id="PF23988">
    <property type="entry name" value="DUF7309"/>
    <property type="match status" value="1"/>
</dbReference>
<accession>A0AAU6Q131</accession>
<dbReference type="InterPro" id="IPR055733">
    <property type="entry name" value="DUF7309"/>
</dbReference>
<evidence type="ECO:0000313" key="2">
    <source>
        <dbReference type="EMBL" id="WYF44088.1"/>
    </source>
</evidence>
<dbReference type="EMBL" id="CP149782">
    <property type="protein sequence ID" value="WYF44088.1"/>
    <property type="molecule type" value="Genomic_DNA"/>
</dbReference>
<feature type="domain" description="DUF7309" evidence="1">
    <location>
        <begin position="183"/>
        <end position="297"/>
    </location>
</feature>
<reference evidence="2" key="1">
    <citation type="submission" date="2024-03" db="EMBL/GenBank/DDBJ databases">
        <title>Deinococcus weizhi sp. nov., isolated from human skin.</title>
        <authorList>
            <person name="Wei Z."/>
            <person name="Tian F."/>
            <person name="Yang C."/>
            <person name="Xin L.T."/>
            <person name="Wen Z.J."/>
            <person name="Lan K.C."/>
            <person name="Yu L."/>
            <person name="Zhe W."/>
            <person name="Dan F.D."/>
            <person name="Jun W."/>
            <person name="Rui Z."/>
            <person name="Yong X.J."/>
            <person name="Ting Y."/>
            <person name="Wei X."/>
            <person name="Xu Z.G."/>
            <person name="Xin Z."/>
            <person name="Dong F.G."/>
            <person name="Ni X.M."/>
            <person name="Zheng M.G."/>
            <person name="Chun Y."/>
            <person name="Qian W.X."/>
        </authorList>
    </citation>
    <scope>NUCLEOTIDE SEQUENCE</scope>
    <source>
        <strain evidence="2">VB142</strain>
    </source>
</reference>
<proteinExistence type="predicted"/>
<sequence>MPKKRTQPAGMPPELLEAIQQMIMGHEPPAMTSEYIAGELEALPRRPDTWLVVTRKVDVDGVEVLLSLVVRPNNPEPVLFQPLENAEELLRFVVESIGMGQGEGAAQWEPYVPARLLVNDTQLAFSWGNLLRGAGIKVELGVPPELETIVREAAEQFLQAVARGEGAQALPFLQNHTPQQAQEFLTAFDSFMKARPWNWLDDRPIFVQWQDENGQSRSLYAVVMGHNGQEFGLSLFERWTDYLEVALAGRSSEMMAAVVAQGGREAVNLAHSGAELSDEDWDYLQQHRLTRKKRENWSGGVQQRIGLEGSIAPRYPLPMLTALLKLLAENAPTARRDYLTSFKRKTPTLRVSYPATARDELTPEQAGAWIRVRVKVRDRRVEYREKKALTLEIVAQGDTLLGKVFSGKQFQRLWQTKLDVAKWTQSDRTSLNYDLPDWLYRLVEVGGEPTQLFCYSRNEMAPTLAQVLALSQRETVYVTDMMNRFGDDYQHVPLDIAQVDGPMQDAAVEEKGVAMRWLD</sequence>
<protein>
    <recommendedName>
        <fullName evidence="1">DUF7309 domain-containing protein</fullName>
    </recommendedName>
</protein>
<evidence type="ECO:0000259" key="1">
    <source>
        <dbReference type="Pfam" id="PF23988"/>
    </source>
</evidence>
<dbReference type="RefSeq" id="WP_339095316.1">
    <property type="nucleotide sequence ID" value="NZ_CP149782.1"/>
</dbReference>
<gene>
    <name evidence="2" type="ORF">WDJ50_11810</name>
</gene>
<name>A0AAU6Q131_9DEIO</name>